<dbReference type="InterPro" id="IPR051410">
    <property type="entry name" value="Ferric/Cupric_Reductase"/>
</dbReference>
<feature type="transmembrane region" description="Helical" evidence="3">
    <location>
        <begin position="182"/>
        <end position="199"/>
    </location>
</feature>
<dbReference type="PANTHER" id="PTHR32361:SF26">
    <property type="entry name" value="FAD-BINDING 8 DOMAIN-CONTAINING PROTEIN-RELATED"/>
    <property type="match status" value="1"/>
</dbReference>
<reference evidence="4" key="1">
    <citation type="submission" date="2023-06" db="EMBL/GenBank/DDBJ databases">
        <title>Genome-scale phylogeny and comparative genomics of the fungal order Sordariales.</title>
        <authorList>
            <consortium name="Lawrence Berkeley National Laboratory"/>
            <person name="Hensen N."/>
            <person name="Bonometti L."/>
            <person name="Westerberg I."/>
            <person name="Brannstrom I.O."/>
            <person name="Guillou S."/>
            <person name="Cros-Aarteil S."/>
            <person name="Calhoun S."/>
            <person name="Haridas S."/>
            <person name="Kuo A."/>
            <person name="Mondo S."/>
            <person name="Pangilinan J."/>
            <person name="Riley R."/>
            <person name="Labutti K."/>
            <person name="Andreopoulos B."/>
            <person name="Lipzen A."/>
            <person name="Chen C."/>
            <person name="Yanf M."/>
            <person name="Daum C."/>
            <person name="Ng V."/>
            <person name="Clum A."/>
            <person name="Steindorff A."/>
            <person name="Ohm R."/>
            <person name="Martin F."/>
            <person name="Silar P."/>
            <person name="Natvig D."/>
            <person name="Lalanne C."/>
            <person name="Gautier V."/>
            <person name="Ament-Velasquez S.L."/>
            <person name="Kruys A."/>
            <person name="Hutchinson M.I."/>
            <person name="Powell A.J."/>
            <person name="Barry K."/>
            <person name="Miller A.N."/>
            <person name="Grigoriev I.V."/>
            <person name="Debuchy R."/>
            <person name="Gladieux P."/>
            <person name="Thoren M.H."/>
            <person name="Johannesson H."/>
        </authorList>
    </citation>
    <scope>NUCLEOTIDE SEQUENCE</scope>
    <source>
        <strain evidence="4">CBS 606.72</strain>
    </source>
</reference>
<feature type="transmembrane region" description="Helical" evidence="3">
    <location>
        <begin position="46"/>
        <end position="68"/>
    </location>
</feature>
<keyword evidence="5" id="KW-1185">Reference proteome</keyword>
<organism evidence="4 5">
    <name type="scientific">Immersiella caudata</name>
    <dbReference type="NCBI Taxonomy" id="314043"/>
    <lineage>
        <taxon>Eukaryota</taxon>
        <taxon>Fungi</taxon>
        <taxon>Dikarya</taxon>
        <taxon>Ascomycota</taxon>
        <taxon>Pezizomycotina</taxon>
        <taxon>Sordariomycetes</taxon>
        <taxon>Sordariomycetidae</taxon>
        <taxon>Sordariales</taxon>
        <taxon>Lasiosphaeriaceae</taxon>
        <taxon>Immersiella</taxon>
    </lineage>
</organism>
<dbReference type="PANTHER" id="PTHR32361">
    <property type="entry name" value="FERRIC/CUPRIC REDUCTASE TRANSMEMBRANE COMPONENT"/>
    <property type="match status" value="1"/>
</dbReference>
<feature type="region of interest" description="Disordered" evidence="2">
    <location>
        <begin position="534"/>
        <end position="558"/>
    </location>
</feature>
<protein>
    <recommendedName>
        <fullName evidence="6">FAD-binding FR-type domain-containing protein</fullName>
    </recommendedName>
</protein>
<evidence type="ECO:0000313" key="4">
    <source>
        <dbReference type="EMBL" id="KAK0631601.1"/>
    </source>
</evidence>
<feature type="transmembrane region" description="Helical" evidence="3">
    <location>
        <begin position="147"/>
        <end position="170"/>
    </location>
</feature>
<dbReference type="GO" id="GO:0000293">
    <property type="term" value="F:ferric-chelate reductase activity"/>
    <property type="evidence" value="ECO:0007669"/>
    <property type="project" value="TreeGrafter"/>
</dbReference>
<keyword evidence="3" id="KW-1133">Transmembrane helix</keyword>
<dbReference type="GO" id="GO:0015677">
    <property type="term" value="P:copper ion import"/>
    <property type="evidence" value="ECO:0007669"/>
    <property type="project" value="TreeGrafter"/>
</dbReference>
<evidence type="ECO:0000256" key="3">
    <source>
        <dbReference type="SAM" id="Phobius"/>
    </source>
</evidence>
<evidence type="ECO:0008006" key="6">
    <source>
        <dbReference type="Google" id="ProtNLM"/>
    </source>
</evidence>
<dbReference type="Gene3D" id="3.40.50.80">
    <property type="entry name" value="Nucleotide-binding domain of ferredoxin-NADP reductase (FNR) module"/>
    <property type="match status" value="1"/>
</dbReference>
<dbReference type="SUPFAM" id="SSF52343">
    <property type="entry name" value="Ferredoxin reductase-like, C-terminal NADP-linked domain"/>
    <property type="match status" value="1"/>
</dbReference>
<feature type="compositionally biased region" description="Basic and acidic residues" evidence="2">
    <location>
        <begin position="534"/>
        <end position="546"/>
    </location>
</feature>
<proteinExistence type="predicted"/>
<name>A0AA39XDE7_9PEZI</name>
<keyword evidence="1" id="KW-0813">Transport</keyword>
<dbReference type="GO" id="GO:0006826">
    <property type="term" value="P:iron ion transport"/>
    <property type="evidence" value="ECO:0007669"/>
    <property type="project" value="TreeGrafter"/>
</dbReference>
<sequence>MIQVYLITVCSIAVVPPLYLMMRFVYRNLQPRLRTFTLSLKHSRPFSLPSVLGVTWLRLSFAAIYVAINCVALGARVGNELPLTKRSSLVASINLMFVVLGGRTNPWVDFVGVPLQQYQFFHRCAGAIAVTEALLHSGIILKQQGVTNMLGVSGIVATVALSVILLLGVWFTWMPSRHAGRIHLAIHLTATAAWTWHVLLQPIGLAKIIALISCGLWSLTHLYRLGTTFVFQRGYVTIKKCQEYGDAKFLTVSTTSQTRDHLIRAYPGCYYYVFFPGPLPAYDLLRGIPLTLAWAKPEEFGTERVHELSFSLSPHHNRQRRNPIDTKANTGLRLEGPYGRDLRLYEYESVVIAAKGTGITAVLPFVLHLLVRHNRDVESRAAGSSKHTFGDLTRAVRFFWWLEDNSQESPASDQLRVLESLHSEKYPILDVRCKFPSPRVSKYPLFTKRDFKVEDGTTKVNSANNAPANKIENEIDNEIGHVVTIRSALEEEAQYPGRTVLLACGDEMFMSDMREIILETPCSRAVSLAELEYHPTTGERPRRRTETSPNLSAQMHSGGQSVMIRAADPDVEMQTDAVQEPRDGLRTLQKQVAELQLNLDQLKGAVTRDSSESTSEIMAYRRTGPRYYV</sequence>
<accession>A0AA39XDE7</accession>
<keyword evidence="3" id="KW-0472">Membrane</keyword>
<evidence type="ECO:0000313" key="5">
    <source>
        <dbReference type="Proteomes" id="UP001175000"/>
    </source>
</evidence>
<evidence type="ECO:0000256" key="1">
    <source>
        <dbReference type="ARBA" id="ARBA00022448"/>
    </source>
</evidence>
<dbReference type="InterPro" id="IPR039261">
    <property type="entry name" value="FNR_nucleotide-bd"/>
</dbReference>
<dbReference type="AlphaFoldDB" id="A0AA39XDE7"/>
<dbReference type="EMBL" id="JAULSU010000001">
    <property type="protein sequence ID" value="KAK0631601.1"/>
    <property type="molecule type" value="Genomic_DNA"/>
</dbReference>
<evidence type="ECO:0000256" key="2">
    <source>
        <dbReference type="SAM" id="MobiDB-lite"/>
    </source>
</evidence>
<gene>
    <name evidence="4" type="ORF">B0T14DRAFT_443702</name>
</gene>
<dbReference type="GO" id="GO:0005886">
    <property type="term" value="C:plasma membrane"/>
    <property type="evidence" value="ECO:0007669"/>
    <property type="project" value="TreeGrafter"/>
</dbReference>
<feature type="compositionally biased region" description="Polar residues" evidence="2">
    <location>
        <begin position="548"/>
        <end position="558"/>
    </location>
</feature>
<feature type="transmembrane region" description="Helical" evidence="3">
    <location>
        <begin position="6"/>
        <end position="26"/>
    </location>
</feature>
<dbReference type="GO" id="GO:0006879">
    <property type="term" value="P:intracellular iron ion homeostasis"/>
    <property type="evidence" value="ECO:0007669"/>
    <property type="project" value="TreeGrafter"/>
</dbReference>
<dbReference type="Proteomes" id="UP001175000">
    <property type="component" value="Unassembled WGS sequence"/>
</dbReference>
<keyword evidence="3" id="KW-0812">Transmembrane</keyword>
<comment type="caution">
    <text evidence="4">The sequence shown here is derived from an EMBL/GenBank/DDBJ whole genome shotgun (WGS) entry which is preliminary data.</text>
</comment>